<dbReference type="InterPro" id="IPR029061">
    <property type="entry name" value="THDP-binding"/>
</dbReference>
<dbReference type="PROSITE" id="PS00802">
    <property type="entry name" value="TRANSKETOLASE_2"/>
    <property type="match status" value="1"/>
</dbReference>
<dbReference type="OrthoDB" id="9803371at2"/>
<dbReference type="GO" id="GO:0000287">
    <property type="term" value="F:magnesium ion binding"/>
    <property type="evidence" value="ECO:0007669"/>
    <property type="project" value="UniProtKB-UniRule"/>
</dbReference>
<keyword evidence="5 10" id="KW-0479">Metal-binding</keyword>
<dbReference type="PANTHER" id="PTHR43322">
    <property type="entry name" value="1-D-DEOXYXYLULOSE 5-PHOSPHATE SYNTHASE-RELATED"/>
    <property type="match status" value="1"/>
</dbReference>
<comment type="similarity">
    <text evidence="2 10">Belongs to the transketolase family. DXPS subfamily.</text>
</comment>
<sequence>MESLLLDKIDQPSDLKKLNTQQVEKLCAEIRHFLLENISKTGGHLASNLGTVELTVALHRVLETPKDKIVFDVGHQCYTHKLLTGRRKQFDHLRQLDGISGFPNPHESVHDAFIAGHGNTALSLAIGMAWAKKIKREPGLVVAVIGDGAFTGGMVYEGMNNIGGLDNLLVILNDNKMSISKNVGALARYLTHLRTTTAYYDAKDNVRSFLDGVPLIGTPMKKSLMGAKTLVRRAMYHSTMFEDMGFEYIGPVDGHNVEELERTLRSIYQRPGPHFLHVVTKKGKGYQPAEMNPGNYHGVSAFDPDGMPDPEVAPKESFSTVFGKMLVQEGIQNPKLCAITAAMKYGTGLQFFAHRHPQRFFDVGMAEQHAVTFAAGLASQGMLPVVCIYSTFLQRSYDQIIHDVNLLKENVVFAIDRAGFVPADGETHQGIYDAAFLSQMGIPVYAPSNYEELQYWLHYLLQDTVSGPRAIRYPRGGESAKLAQYPCTKQEYDFLRETPGAKILLVSYADELEDLLEAADQLNDASQNTDVLKLVKLYPFTDKLIDNVSKYKVVLFAEECVAAGGIGEHLAYALQQKGWNGRFLHCAVRTACLPHATVPQIKQCTGLDAADLVQAVRAALMKGENEL</sequence>
<dbReference type="Proteomes" id="UP000095649">
    <property type="component" value="Unassembled WGS sequence"/>
</dbReference>
<dbReference type="NCBIfam" id="TIGR00204">
    <property type="entry name" value="dxs"/>
    <property type="match status" value="1"/>
</dbReference>
<evidence type="ECO:0000313" key="12">
    <source>
        <dbReference type="EMBL" id="CUM70578.1"/>
    </source>
</evidence>
<dbReference type="InterPro" id="IPR020826">
    <property type="entry name" value="Transketolase_BS"/>
</dbReference>
<evidence type="ECO:0000256" key="8">
    <source>
        <dbReference type="ARBA" id="ARBA00023052"/>
    </source>
</evidence>
<dbReference type="Pfam" id="PF02779">
    <property type="entry name" value="Transket_pyr"/>
    <property type="match status" value="1"/>
</dbReference>
<dbReference type="InterPro" id="IPR049557">
    <property type="entry name" value="Transketolase_CS"/>
</dbReference>
<dbReference type="EMBL" id="CYXN01000001">
    <property type="protein sequence ID" value="CUM70578.1"/>
    <property type="molecule type" value="Genomic_DNA"/>
</dbReference>
<dbReference type="CDD" id="cd02007">
    <property type="entry name" value="TPP_DXS"/>
    <property type="match status" value="1"/>
</dbReference>
<dbReference type="InterPro" id="IPR005475">
    <property type="entry name" value="Transketolase-like_Pyr-bd"/>
</dbReference>
<evidence type="ECO:0000256" key="5">
    <source>
        <dbReference type="ARBA" id="ARBA00022723"/>
    </source>
</evidence>
<comment type="function">
    <text evidence="10">Catalyzes the acyloin condensation reaction between C atoms 2 and 3 of pyruvate and glyceraldehyde 3-phosphate to yield 1-deoxy-D-xylulose-5-phosphate (DXP).</text>
</comment>
<dbReference type="InterPro" id="IPR033248">
    <property type="entry name" value="Transketolase_C"/>
</dbReference>
<dbReference type="GO" id="GO:0016114">
    <property type="term" value="P:terpenoid biosynthetic process"/>
    <property type="evidence" value="ECO:0007669"/>
    <property type="project" value="UniProtKB-UniRule"/>
</dbReference>
<dbReference type="GO" id="GO:0008661">
    <property type="term" value="F:1-deoxy-D-xylulose-5-phosphate synthase activity"/>
    <property type="evidence" value="ECO:0007669"/>
    <property type="project" value="UniProtKB-UniRule"/>
</dbReference>
<dbReference type="SMART" id="SM00861">
    <property type="entry name" value="Transket_pyr"/>
    <property type="match status" value="1"/>
</dbReference>
<comment type="catalytic activity">
    <reaction evidence="10">
        <text>D-glyceraldehyde 3-phosphate + pyruvate + H(+) = 1-deoxy-D-xylulose 5-phosphate + CO2</text>
        <dbReference type="Rhea" id="RHEA:12605"/>
        <dbReference type="ChEBI" id="CHEBI:15361"/>
        <dbReference type="ChEBI" id="CHEBI:15378"/>
        <dbReference type="ChEBI" id="CHEBI:16526"/>
        <dbReference type="ChEBI" id="CHEBI:57792"/>
        <dbReference type="ChEBI" id="CHEBI:59776"/>
        <dbReference type="EC" id="2.2.1.7"/>
    </reaction>
</comment>
<dbReference type="PANTHER" id="PTHR43322:SF5">
    <property type="entry name" value="1-DEOXY-D-XYLULOSE-5-PHOSPHATE SYNTHASE, CHLOROPLASTIC"/>
    <property type="match status" value="1"/>
</dbReference>
<evidence type="ECO:0000256" key="3">
    <source>
        <dbReference type="ARBA" id="ARBA00011738"/>
    </source>
</evidence>
<dbReference type="InterPro" id="IPR009014">
    <property type="entry name" value="Transketo_C/PFOR_II"/>
</dbReference>
<evidence type="ECO:0000256" key="7">
    <source>
        <dbReference type="ARBA" id="ARBA00022977"/>
    </source>
</evidence>
<keyword evidence="7 10" id="KW-0784">Thiamine biosynthesis</keyword>
<dbReference type="SUPFAM" id="SSF52518">
    <property type="entry name" value="Thiamin diphosphate-binding fold (THDP-binding)"/>
    <property type="match status" value="1"/>
</dbReference>
<accession>A0A173QZB9</accession>
<comment type="cofactor">
    <cofactor evidence="10">
        <name>thiamine diphosphate</name>
        <dbReference type="ChEBI" id="CHEBI:58937"/>
    </cofactor>
    <text evidence="10">Binds 1 thiamine pyrophosphate per subunit.</text>
</comment>
<dbReference type="UniPathway" id="UPA00064">
    <property type="reaction ID" value="UER00091"/>
</dbReference>
<dbReference type="CDD" id="cd07033">
    <property type="entry name" value="TPP_PYR_DXS_TK_like"/>
    <property type="match status" value="1"/>
</dbReference>
<feature type="binding site" evidence="10">
    <location>
        <position position="175"/>
    </location>
    <ligand>
        <name>thiamine diphosphate</name>
        <dbReference type="ChEBI" id="CHEBI:58937"/>
    </ligand>
</feature>
<evidence type="ECO:0000256" key="2">
    <source>
        <dbReference type="ARBA" id="ARBA00011081"/>
    </source>
</evidence>
<comment type="caution">
    <text evidence="10">Lacks conserved residue(s) required for the propagation of feature annotation.</text>
</comment>
<dbReference type="NCBIfam" id="NF003933">
    <property type="entry name" value="PRK05444.2-2"/>
    <property type="match status" value="1"/>
</dbReference>
<dbReference type="AlphaFoldDB" id="A0A173QZB9"/>
<keyword evidence="8 10" id="KW-0786">Thiamine pyrophosphate</keyword>
<dbReference type="GO" id="GO:0005829">
    <property type="term" value="C:cytosol"/>
    <property type="evidence" value="ECO:0007669"/>
    <property type="project" value="TreeGrafter"/>
</dbReference>
<protein>
    <recommendedName>
        <fullName evidence="10">1-deoxy-D-xylulose-5-phosphate synthase</fullName>
        <ecNumber evidence="10">2.2.1.7</ecNumber>
    </recommendedName>
    <alternativeName>
        <fullName evidence="10">1-deoxyxylulose-5-phosphate synthase</fullName>
        <shortName evidence="10">DXP synthase</shortName>
        <shortName evidence="10">DXPS</shortName>
    </alternativeName>
</protein>
<dbReference type="InterPro" id="IPR005477">
    <property type="entry name" value="Dxylulose-5-P_synthase"/>
</dbReference>
<feature type="binding site" evidence="10">
    <location>
        <position position="175"/>
    </location>
    <ligand>
        <name>Mg(2+)</name>
        <dbReference type="ChEBI" id="CHEBI:18420"/>
    </ligand>
</feature>
<dbReference type="Pfam" id="PF02780">
    <property type="entry name" value="Transketolase_C"/>
    <property type="match status" value="1"/>
</dbReference>
<dbReference type="GO" id="GO:0009228">
    <property type="term" value="P:thiamine biosynthetic process"/>
    <property type="evidence" value="ECO:0007669"/>
    <property type="project" value="UniProtKB-UniRule"/>
</dbReference>
<feature type="binding site" evidence="10">
    <location>
        <begin position="148"/>
        <end position="149"/>
    </location>
    <ligand>
        <name>thiamine diphosphate</name>
        <dbReference type="ChEBI" id="CHEBI:58937"/>
    </ligand>
</feature>
<dbReference type="PROSITE" id="PS00801">
    <property type="entry name" value="TRANSKETOLASE_1"/>
    <property type="match status" value="1"/>
</dbReference>
<dbReference type="Pfam" id="PF13292">
    <property type="entry name" value="DXP_synthase_N"/>
    <property type="match status" value="1"/>
</dbReference>
<evidence type="ECO:0000256" key="6">
    <source>
        <dbReference type="ARBA" id="ARBA00022842"/>
    </source>
</evidence>
<dbReference type="EC" id="2.2.1.7" evidence="10"/>
<feature type="binding site" evidence="10">
    <location>
        <position position="367"/>
    </location>
    <ligand>
        <name>thiamine diphosphate</name>
        <dbReference type="ChEBI" id="CHEBI:58937"/>
    </ligand>
</feature>
<name>A0A173QZB9_9FIRM</name>
<dbReference type="HAMAP" id="MF_00315">
    <property type="entry name" value="DXP_synth"/>
    <property type="match status" value="1"/>
</dbReference>
<proteinExistence type="inferred from homology"/>
<dbReference type="RefSeq" id="WP_055184409.1">
    <property type="nucleotide sequence ID" value="NZ_CYXN01000001.1"/>
</dbReference>
<organism evidence="12 13">
    <name type="scientific">Faecalibacterium prausnitzii</name>
    <dbReference type="NCBI Taxonomy" id="853"/>
    <lineage>
        <taxon>Bacteria</taxon>
        <taxon>Bacillati</taxon>
        <taxon>Bacillota</taxon>
        <taxon>Clostridia</taxon>
        <taxon>Eubacteriales</taxon>
        <taxon>Oscillospiraceae</taxon>
        <taxon>Faecalibacterium</taxon>
    </lineage>
</organism>
<dbReference type="GO" id="GO:0030976">
    <property type="term" value="F:thiamine pyrophosphate binding"/>
    <property type="evidence" value="ECO:0007669"/>
    <property type="project" value="UniProtKB-UniRule"/>
</dbReference>
<evidence type="ECO:0000313" key="13">
    <source>
        <dbReference type="Proteomes" id="UP000095649"/>
    </source>
</evidence>
<dbReference type="Gene3D" id="3.40.50.970">
    <property type="match status" value="2"/>
</dbReference>
<feature type="binding site" evidence="10">
    <location>
        <position position="286"/>
    </location>
    <ligand>
        <name>thiamine diphosphate</name>
        <dbReference type="ChEBI" id="CHEBI:58937"/>
    </ligand>
</feature>
<evidence type="ECO:0000256" key="1">
    <source>
        <dbReference type="ARBA" id="ARBA00004980"/>
    </source>
</evidence>
<dbReference type="SUPFAM" id="SSF52922">
    <property type="entry name" value="TK C-terminal domain-like"/>
    <property type="match status" value="1"/>
</dbReference>
<comment type="pathway">
    <text evidence="1 10">Metabolic intermediate biosynthesis; 1-deoxy-D-xylulose 5-phosphate biosynthesis; 1-deoxy-D-xylulose 5-phosphate from D-glyceraldehyde 3-phosphate and pyruvate: step 1/1.</text>
</comment>
<comment type="cofactor">
    <cofactor evidence="10">
        <name>Mg(2+)</name>
        <dbReference type="ChEBI" id="CHEBI:18420"/>
    </cofactor>
    <text evidence="10">Binds 1 Mg(2+) ion per subunit.</text>
</comment>
<evidence type="ECO:0000256" key="4">
    <source>
        <dbReference type="ARBA" id="ARBA00022679"/>
    </source>
</evidence>
<gene>
    <name evidence="12" type="primary">dxs_1</name>
    <name evidence="10" type="synonym">dxs</name>
    <name evidence="12" type="ORF">ERS852582_00139</name>
</gene>
<keyword evidence="9 10" id="KW-0414">Isoprene biosynthesis</keyword>
<feature type="domain" description="Transketolase-like pyrimidine-binding" evidence="11">
    <location>
        <begin position="316"/>
        <end position="480"/>
    </location>
</feature>
<evidence type="ECO:0000256" key="9">
    <source>
        <dbReference type="ARBA" id="ARBA00023229"/>
    </source>
</evidence>
<reference evidence="12 13" key="1">
    <citation type="submission" date="2015-09" db="EMBL/GenBank/DDBJ databases">
        <authorList>
            <consortium name="Pathogen Informatics"/>
        </authorList>
    </citation>
    <scope>NUCLEOTIDE SEQUENCE [LARGE SCALE GENOMIC DNA]</scope>
    <source>
        <strain evidence="12 13">2789STDY5834970</strain>
    </source>
</reference>
<keyword evidence="6 10" id="KW-0460">Magnesium</keyword>
<evidence type="ECO:0000256" key="10">
    <source>
        <dbReference type="HAMAP-Rule" id="MF_00315"/>
    </source>
</evidence>
<feature type="binding site" evidence="10">
    <location>
        <position position="75"/>
    </location>
    <ligand>
        <name>thiamine diphosphate</name>
        <dbReference type="ChEBI" id="CHEBI:58937"/>
    </ligand>
</feature>
<dbReference type="GO" id="GO:0019288">
    <property type="term" value="P:isopentenyl diphosphate biosynthetic process, methylerythritol 4-phosphate pathway"/>
    <property type="evidence" value="ECO:0007669"/>
    <property type="project" value="TreeGrafter"/>
</dbReference>
<dbReference type="Gene3D" id="3.40.50.920">
    <property type="match status" value="1"/>
</dbReference>
<comment type="subunit">
    <text evidence="3 10">Homodimer.</text>
</comment>
<feature type="binding site" evidence="10">
    <location>
        <position position="147"/>
    </location>
    <ligand>
        <name>Mg(2+)</name>
        <dbReference type="ChEBI" id="CHEBI:18420"/>
    </ligand>
</feature>
<keyword evidence="4 10" id="KW-0808">Transferase</keyword>
<evidence type="ECO:0000259" key="11">
    <source>
        <dbReference type="SMART" id="SM00861"/>
    </source>
</evidence>